<evidence type="ECO:0000313" key="1">
    <source>
        <dbReference type="EMBL" id="DAD26268.1"/>
    </source>
</evidence>
<gene>
    <name evidence="1" type="ORF">HUJ06_027736</name>
</gene>
<dbReference type="AlphaFoldDB" id="A0A822Y9K4"/>
<accession>A0A822Y9K4</accession>
<reference evidence="1 2" key="1">
    <citation type="journal article" date="2020" name="Mol. Biol. Evol.">
        <title>Distinct Expression and Methylation Patterns for Genes with Different Fates following a Single Whole-Genome Duplication in Flowering Plants.</title>
        <authorList>
            <person name="Shi T."/>
            <person name="Rahmani R.S."/>
            <person name="Gugger P.F."/>
            <person name="Wang M."/>
            <person name="Li H."/>
            <person name="Zhang Y."/>
            <person name="Li Z."/>
            <person name="Wang Q."/>
            <person name="Van de Peer Y."/>
            <person name="Marchal K."/>
            <person name="Chen J."/>
        </authorList>
    </citation>
    <scope>NUCLEOTIDE SEQUENCE [LARGE SCALE GENOMIC DNA]</scope>
    <source>
        <tissue evidence="1">Leaf</tissue>
    </source>
</reference>
<evidence type="ECO:0000313" key="2">
    <source>
        <dbReference type="Proteomes" id="UP000607653"/>
    </source>
</evidence>
<organism evidence="1 2">
    <name type="scientific">Nelumbo nucifera</name>
    <name type="common">Sacred lotus</name>
    <dbReference type="NCBI Taxonomy" id="4432"/>
    <lineage>
        <taxon>Eukaryota</taxon>
        <taxon>Viridiplantae</taxon>
        <taxon>Streptophyta</taxon>
        <taxon>Embryophyta</taxon>
        <taxon>Tracheophyta</taxon>
        <taxon>Spermatophyta</taxon>
        <taxon>Magnoliopsida</taxon>
        <taxon>Proteales</taxon>
        <taxon>Nelumbonaceae</taxon>
        <taxon>Nelumbo</taxon>
    </lineage>
</organism>
<proteinExistence type="predicted"/>
<dbReference type="EMBL" id="DUZY01000002">
    <property type="protein sequence ID" value="DAD26268.1"/>
    <property type="molecule type" value="Genomic_DNA"/>
</dbReference>
<keyword evidence="2" id="KW-1185">Reference proteome</keyword>
<dbReference type="Proteomes" id="UP000607653">
    <property type="component" value="Unassembled WGS sequence"/>
</dbReference>
<sequence length="58" mass="6126">MGGRTKAVGASTNVECGHGQLQLSRSPGIPQLSFQGTNFSYDGRIGCIFHGQYSCFTG</sequence>
<comment type="caution">
    <text evidence="1">The sequence shown here is derived from an EMBL/GenBank/DDBJ whole genome shotgun (WGS) entry which is preliminary data.</text>
</comment>
<protein>
    <submittedName>
        <fullName evidence="1">Uncharacterized protein</fullName>
    </submittedName>
</protein>
<name>A0A822Y9K4_NELNU</name>